<accession>A0A6G1H5R6</accession>
<organism evidence="1 2">
    <name type="scientific">Aulographum hederae CBS 113979</name>
    <dbReference type="NCBI Taxonomy" id="1176131"/>
    <lineage>
        <taxon>Eukaryota</taxon>
        <taxon>Fungi</taxon>
        <taxon>Dikarya</taxon>
        <taxon>Ascomycota</taxon>
        <taxon>Pezizomycotina</taxon>
        <taxon>Dothideomycetes</taxon>
        <taxon>Pleosporomycetidae</taxon>
        <taxon>Aulographales</taxon>
        <taxon>Aulographaceae</taxon>
    </lineage>
</organism>
<reference evidence="1" key="1">
    <citation type="journal article" date="2020" name="Stud. Mycol.">
        <title>101 Dothideomycetes genomes: a test case for predicting lifestyles and emergence of pathogens.</title>
        <authorList>
            <person name="Haridas S."/>
            <person name="Albert R."/>
            <person name="Binder M."/>
            <person name="Bloem J."/>
            <person name="Labutti K."/>
            <person name="Salamov A."/>
            <person name="Andreopoulos B."/>
            <person name="Baker S."/>
            <person name="Barry K."/>
            <person name="Bills G."/>
            <person name="Bluhm B."/>
            <person name="Cannon C."/>
            <person name="Castanera R."/>
            <person name="Culley D."/>
            <person name="Daum C."/>
            <person name="Ezra D."/>
            <person name="Gonzalez J."/>
            <person name="Henrissat B."/>
            <person name="Kuo A."/>
            <person name="Liang C."/>
            <person name="Lipzen A."/>
            <person name="Lutzoni F."/>
            <person name="Magnuson J."/>
            <person name="Mondo S."/>
            <person name="Nolan M."/>
            <person name="Ohm R."/>
            <person name="Pangilinan J."/>
            <person name="Park H.-J."/>
            <person name="Ramirez L."/>
            <person name="Alfaro M."/>
            <person name="Sun H."/>
            <person name="Tritt A."/>
            <person name="Yoshinaga Y."/>
            <person name="Zwiers L.-H."/>
            <person name="Turgeon B."/>
            <person name="Goodwin S."/>
            <person name="Spatafora J."/>
            <person name="Crous P."/>
            <person name="Grigoriev I."/>
        </authorList>
    </citation>
    <scope>NUCLEOTIDE SEQUENCE</scope>
    <source>
        <strain evidence="1">CBS 113979</strain>
    </source>
</reference>
<proteinExistence type="predicted"/>
<dbReference type="Proteomes" id="UP000800041">
    <property type="component" value="Unassembled WGS sequence"/>
</dbReference>
<sequence>MLKYLLDVLNTSCFPMAPRKHSEPYRGNCFTARDARRIGAGSMLMGLPPELRLEIYDALLAPDHTKVVRDQLGLNCRFGQGFDVGEMPLGFMQVNKQCHREIAHELGKRHCHINLYPTEYRWGGRSVLQTTMPEGWRTWADNRWRIPVLEDFHNFDKTILEYLKQVSVFVGFRTCSSEDSVGFQGPPNGDIHLIRLNYTLERRGIERPKAQQWWGNALEALGQLFLGTTALEHFEFHVLWPGDIFDEDRTDSYAVTPWLPEHPQVSCPTKEESLMGLKSLKRVSFYVSNGYRLTLLHVFEKTSAQSGQGESYWAFRRNLAPEDKNAVSDLEIILD</sequence>
<name>A0A6G1H5R6_9PEZI</name>
<dbReference type="AlphaFoldDB" id="A0A6G1H5R6"/>
<dbReference type="EMBL" id="ML977149">
    <property type="protein sequence ID" value="KAF1988402.1"/>
    <property type="molecule type" value="Genomic_DNA"/>
</dbReference>
<evidence type="ECO:0000313" key="2">
    <source>
        <dbReference type="Proteomes" id="UP000800041"/>
    </source>
</evidence>
<gene>
    <name evidence="1" type="ORF">K402DRAFT_35023</name>
</gene>
<protein>
    <submittedName>
        <fullName evidence="1">Uncharacterized protein</fullName>
    </submittedName>
</protein>
<keyword evidence="2" id="KW-1185">Reference proteome</keyword>
<evidence type="ECO:0000313" key="1">
    <source>
        <dbReference type="EMBL" id="KAF1988402.1"/>
    </source>
</evidence>